<sequence length="187" mass="20495">MMRAVSELVDRLGPPIWYSGWRGEHEMWNKRDGLALVLPNDRQYFEQATGNLPCASETRVELFVHFGHTPAPLNIQFLLRHPSQGFNGFSVCHDLCGRVFGWAFSVYAGVGIGVDIGVEIGIGVEAGAEGRLPIRVEYEHGLRYRSEVEVVMDSDADIGGATAATLLSNDVPLPCPHHGGVRPDRAT</sequence>
<comment type="caution">
    <text evidence="1">The sequence shown here is derived from an EMBL/GenBank/DDBJ whole genome shotgun (WGS) entry which is preliminary data.</text>
</comment>
<dbReference type="EMBL" id="RBNJ01005845">
    <property type="protein sequence ID" value="RUS28958.1"/>
    <property type="molecule type" value="Genomic_DNA"/>
</dbReference>
<organism evidence="1 2">
    <name type="scientific">Jimgerdemannia flammicorona</name>
    <dbReference type="NCBI Taxonomy" id="994334"/>
    <lineage>
        <taxon>Eukaryota</taxon>
        <taxon>Fungi</taxon>
        <taxon>Fungi incertae sedis</taxon>
        <taxon>Mucoromycota</taxon>
        <taxon>Mucoromycotina</taxon>
        <taxon>Endogonomycetes</taxon>
        <taxon>Endogonales</taxon>
        <taxon>Endogonaceae</taxon>
        <taxon>Jimgerdemannia</taxon>
    </lineage>
</organism>
<name>A0A433QGI8_9FUNG</name>
<evidence type="ECO:0000313" key="2">
    <source>
        <dbReference type="Proteomes" id="UP000274822"/>
    </source>
</evidence>
<dbReference type="AlphaFoldDB" id="A0A433QGI8"/>
<gene>
    <name evidence="1" type="ORF">BC938DRAFT_481233</name>
</gene>
<proteinExistence type="predicted"/>
<reference evidence="1 2" key="1">
    <citation type="journal article" date="2018" name="New Phytol.">
        <title>Phylogenomics of Endogonaceae and evolution of mycorrhizas within Mucoromycota.</title>
        <authorList>
            <person name="Chang Y."/>
            <person name="Desiro A."/>
            <person name="Na H."/>
            <person name="Sandor L."/>
            <person name="Lipzen A."/>
            <person name="Clum A."/>
            <person name="Barry K."/>
            <person name="Grigoriev I.V."/>
            <person name="Martin F.M."/>
            <person name="Stajich J.E."/>
            <person name="Smith M.E."/>
            <person name="Bonito G."/>
            <person name="Spatafora J.W."/>
        </authorList>
    </citation>
    <scope>NUCLEOTIDE SEQUENCE [LARGE SCALE GENOMIC DNA]</scope>
    <source>
        <strain evidence="1 2">AD002</strain>
    </source>
</reference>
<evidence type="ECO:0000313" key="1">
    <source>
        <dbReference type="EMBL" id="RUS28958.1"/>
    </source>
</evidence>
<accession>A0A433QGI8</accession>
<protein>
    <submittedName>
        <fullName evidence="1">Uncharacterized protein</fullName>
    </submittedName>
</protein>
<dbReference type="Proteomes" id="UP000274822">
    <property type="component" value="Unassembled WGS sequence"/>
</dbReference>
<keyword evidence="2" id="KW-1185">Reference proteome</keyword>